<feature type="region of interest" description="Disordered" evidence="1">
    <location>
        <begin position="1"/>
        <end position="35"/>
    </location>
</feature>
<organism evidence="2 3">
    <name type="scientific">Puccinia striiformis</name>
    <dbReference type="NCBI Taxonomy" id="27350"/>
    <lineage>
        <taxon>Eukaryota</taxon>
        <taxon>Fungi</taxon>
        <taxon>Dikarya</taxon>
        <taxon>Basidiomycota</taxon>
        <taxon>Pucciniomycotina</taxon>
        <taxon>Pucciniomycetes</taxon>
        <taxon>Pucciniales</taxon>
        <taxon>Pucciniaceae</taxon>
        <taxon>Puccinia</taxon>
    </lineage>
</organism>
<dbReference type="PANTHER" id="PTHR33069">
    <property type="entry name" value="CHROMOSOME 7, WHOLE GENOME SHOTGUN SEQUENCE-RELATED"/>
    <property type="match status" value="1"/>
</dbReference>
<reference evidence="3" key="3">
    <citation type="journal article" date="2018" name="Mol. Plant Microbe Interact.">
        <title>Genome sequence resources for the wheat stripe rust pathogen (Puccinia striiformis f. sp. tritici) and the barley stripe rust pathogen (Puccinia striiformis f. sp. hordei).</title>
        <authorList>
            <person name="Xia C."/>
            <person name="Wang M."/>
            <person name="Yin C."/>
            <person name="Cornejo O.E."/>
            <person name="Hulbert S.H."/>
            <person name="Chen X."/>
        </authorList>
    </citation>
    <scope>NUCLEOTIDE SEQUENCE [LARGE SCALE GENOMIC DNA]</scope>
    <source>
        <strain evidence="3">93TX-2</strain>
    </source>
</reference>
<dbReference type="Proteomes" id="UP000238274">
    <property type="component" value="Unassembled WGS sequence"/>
</dbReference>
<evidence type="ECO:0000313" key="3">
    <source>
        <dbReference type="Proteomes" id="UP000238274"/>
    </source>
</evidence>
<dbReference type="PANTHER" id="PTHR33069:SF3">
    <property type="entry name" value="DYNEIN HEAVY CHAIN TAIL DOMAIN-CONTAINING PROTEIN"/>
    <property type="match status" value="1"/>
</dbReference>
<sequence length="541" mass="61468">MVRRSRSTSSDRARKATRRNSPESGPSGSRPEEHTYVRIDDATIIEGFRRLNDFSSQMHHVFRTTRPIEDEHSPDVINTRNGLLAQLQNRLLPALNEGVRNLLGSSAAEGGFIPQHQLRTIQQIISRLDVTMRQIHNSVIGIWPSRQVPIADEQDTHYGLVKTYRCRALVKKVVVDLSNCFVQLMAGYEDYLTKLSRSRTGNVPAPEGIRLVNSAHEYIVSRTSKASKIITGKLIPYITRSDQDILQDGWKLRADEINNLLLTAFEKMNVRMTMEEQRQAIIRELRADRRSRERPEASYTPYRYEADGPEAVISDGESVPSDIDLGDREPRYNPLATPDLKVMDSIVTLGKLLRILLVRLTSMRGNAPFRLGEMSSADVISLRRVCEQIYFEIHDSLDQVCRMRPITDLTIATLAKDLRDSSRRLVTHINPLIAMLEVHLVHHSAFDPPPSIAESNFSGWRASMHSAISNSIDVINQVENAFECPHGQVRSLDINYGTRARAVFPNVIPCDTRVMQSPLHHWHRFATQLVIRTSCRRAHKP</sequence>
<proteinExistence type="predicted"/>
<reference evidence="3" key="2">
    <citation type="journal article" date="2018" name="BMC Genomics">
        <title>Genomic insights into host adaptation between the wheat stripe rust pathogen (Puccinia striiformis f. sp. tritici) and the barley stripe rust pathogen (Puccinia striiformis f. sp. hordei).</title>
        <authorList>
            <person name="Xia C."/>
            <person name="Wang M."/>
            <person name="Yin C."/>
            <person name="Cornejo O.E."/>
            <person name="Hulbert S.H."/>
            <person name="Chen X."/>
        </authorList>
    </citation>
    <scope>NUCLEOTIDE SEQUENCE [LARGE SCALE GENOMIC DNA]</scope>
    <source>
        <strain evidence="3">93TX-2</strain>
    </source>
</reference>
<name>A0A2S4UTL9_9BASI</name>
<dbReference type="VEuPathDB" id="FungiDB:PSHT_12923"/>
<dbReference type="VEuPathDB" id="FungiDB:PSTT_01816"/>
<dbReference type="AlphaFoldDB" id="A0A2S4UTL9"/>
<evidence type="ECO:0000313" key="2">
    <source>
        <dbReference type="EMBL" id="POW00628.1"/>
    </source>
</evidence>
<keyword evidence="3" id="KW-1185">Reference proteome</keyword>
<dbReference type="EMBL" id="PKSM01000247">
    <property type="protein sequence ID" value="POW00628.1"/>
    <property type="molecule type" value="Genomic_DNA"/>
</dbReference>
<comment type="caution">
    <text evidence="2">The sequence shown here is derived from an EMBL/GenBank/DDBJ whole genome shotgun (WGS) entry which is preliminary data.</text>
</comment>
<reference evidence="2 3" key="1">
    <citation type="submission" date="2017-12" db="EMBL/GenBank/DDBJ databases">
        <title>Gene loss provides genomic basis for host adaptation in cereal stripe rust fungi.</title>
        <authorList>
            <person name="Xia C."/>
        </authorList>
    </citation>
    <scope>NUCLEOTIDE SEQUENCE [LARGE SCALE GENOMIC DNA]</scope>
    <source>
        <strain evidence="2 3">93TX-2</strain>
    </source>
</reference>
<gene>
    <name evidence="2" type="ORF">PSHT_12923</name>
</gene>
<accession>A0A2S4UTL9</accession>
<evidence type="ECO:0000256" key="1">
    <source>
        <dbReference type="SAM" id="MobiDB-lite"/>
    </source>
</evidence>
<protein>
    <submittedName>
        <fullName evidence="2">Uncharacterized protein</fullName>
    </submittedName>
</protein>